<dbReference type="InterPro" id="IPR020846">
    <property type="entry name" value="MFS_dom"/>
</dbReference>
<organism evidence="6 7">
    <name type="scientific">Syntrophus aciditrophicus (strain SB)</name>
    <dbReference type="NCBI Taxonomy" id="56780"/>
    <lineage>
        <taxon>Bacteria</taxon>
        <taxon>Pseudomonadati</taxon>
        <taxon>Thermodesulfobacteriota</taxon>
        <taxon>Syntrophia</taxon>
        <taxon>Syntrophales</taxon>
        <taxon>Syntrophaceae</taxon>
        <taxon>Syntrophus</taxon>
    </lineage>
</organism>
<dbReference type="HOGENOM" id="CLU_001265_59_7_7"/>
<evidence type="ECO:0000256" key="4">
    <source>
        <dbReference type="SAM" id="Phobius"/>
    </source>
</evidence>
<feature type="transmembrane region" description="Helical" evidence="4">
    <location>
        <begin position="267"/>
        <end position="288"/>
    </location>
</feature>
<evidence type="ECO:0000313" key="6">
    <source>
        <dbReference type="EMBL" id="ABC76960.1"/>
    </source>
</evidence>
<dbReference type="Gene3D" id="1.20.1250.20">
    <property type="entry name" value="MFS general substrate transporter like domains"/>
    <property type="match status" value="2"/>
</dbReference>
<dbReference type="Pfam" id="PF07690">
    <property type="entry name" value="MFS_1"/>
    <property type="match status" value="1"/>
</dbReference>
<feature type="transmembrane region" description="Helical" evidence="4">
    <location>
        <begin position="227"/>
        <end position="247"/>
    </location>
</feature>
<dbReference type="InParanoid" id="Q2LS96"/>
<keyword evidence="1 4" id="KW-0812">Transmembrane</keyword>
<dbReference type="eggNOG" id="COG2223">
    <property type="taxonomic scope" value="Bacteria"/>
</dbReference>
<dbReference type="FunCoup" id="Q2LS96">
    <property type="interactions" value="217"/>
</dbReference>
<dbReference type="InterPro" id="IPR050327">
    <property type="entry name" value="Proton-linked_MCT"/>
</dbReference>
<feature type="transmembrane region" description="Helical" evidence="4">
    <location>
        <begin position="102"/>
        <end position="126"/>
    </location>
</feature>
<evidence type="ECO:0000256" key="2">
    <source>
        <dbReference type="ARBA" id="ARBA00022989"/>
    </source>
</evidence>
<feature type="transmembrane region" description="Helical" evidence="4">
    <location>
        <begin position="322"/>
        <end position="347"/>
    </location>
</feature>
<dbReference type="GO" id="GO:0022857">
    <property type="term" value="F:transmembrane transporter activity"/>
    <property type="evidence" value="ECO:0007669"/>
    <property type="project" value="InterPro"/>
</dbReference>
<dbReference type="OrthoDB" id="9793415at2"/>
<dbReference type="PANTHER" id="PTHR11360:SF317">
    <property type="entry name" value="MAJOR FACILITATOR SUPERFAMILY (MFS) PROFILE DOMAIN-CONTAINING PROTEIN-RELATED"/>
    <property type="match status" value="1"/>
</dbReference>
<dbReference type="InterPro" id="IPR036259">
    <property type="entry name" value="MFS_trans_sf"/>
</dbReference>
<gene>
    <name evidence="6" type="ORF">SYN_02140</name>
</gene>
<keyword evidence="7" id="KW-1185">Reference proteome</keyword>
<name>Q2LS96_SYNAS</name>
<dbReference type="AlphaFoldDB" id="Q2LS96"/>
<feature type="transmembrane region" description="Helical" evidence="4">
    <location>
        <begin position="386"/>
        <end position="405"/>
    </location>
</feature>
<dbReference type="SUPFAM" id="SSF103473">
    <property type="entry name" value="MFS general substrate transporter"/>
    <property type="match status" value="1"/>
</dbReference>
<keyword evidence="3 4" id="KW-0472">Membrane</keyword>
<dbReference type="KEGG" id="sat:SYN_02140"/>
<accession>Q2LS96</accession>
<feature type="domain" description="Major facilitator superfamily (MFS) profile" evidence="5">
    <location>
        <begin position="1"/>
        <end position="410"/>
    </location>
</feature>
<dbReference type="STRING" id="56780.SYN_02140"/>
<proteinExistence type="predicted"/>
<reference evidence="6 7" key="1">
    <citation type="journal article" date="2007" name="Proc. Natl. Acad. Sci. U.S.A.">
        <title>The genome of Syntrophus aciditrophicus: life at the thermodynamic limit of microbial growth.</title>
        <authorList>
            <person name="McInerney M.J."/>
            <person name="Rohlin L."/>
            <person name="Mouttaki H."/>
            <person name="Kim U."/>
            <person name="Krupp R.S."/>
            <person name="Rios-Hernandez L."/>
            <person name="Sieber J."/>
            <person name="Struchtemeyer C.G."/>
            <person name="Bhattacharyya A."/>
            <person name="Campbell J.W."/>
            <person name="Gunsalus R.P."/>
        </authorList>
    </citation>
    <scope>NUCLEOTIDE SEQUENCE [LARGE SCALE GENOMIC DNA]</scope>
    <source>
        <strain evidence="6 7">SB</strain>
    </source>
</reference>
<dbReference type="CDD" id="cd17353">
    <property type="entry name" value="MFS_OFA_like"/>
    <property type="match status" value="1"/>
</dbReference>
<feature type="transmembrane region" description="Helical" evidence="4">
    <location>
        <begin position="12"/>
        <end position="30"/>
    </location>
</feature>
<feature type="transmembrane region" description="Helical" evidence="4">
    <location>
        <begin position="77"/>
        <end position="96"/>
    </location>
</feature>
<dbReference type="RefSeq" id="WP_011416991.1">
    <property type="nucleotide sequence ID" value="NC_007759.1"/>
</dbReference>
<protein>
    <submittedName>
        <fullName evidence="6">Oxalate/formate antiporter</fullName>
    </submittedName>
</protein>
<feature type="transmembrane region" description="Helical" evidence="4">
    <location>
        <begin position="359"/>
        <end position="380"/>
    </location>
</feature>
<feature type="transmembrane region" description="Helical" evidence="4">
    <location>
        <begin position="300"/>
        <end position="316"/>
    </location>
</feature>
<evidence type="ECO:0000256" key="1">
    <source>
        <dbReference type="ARBA" id="ARBA00022692"/>
    </source>
</evidence>
<feature type="transmembrane region" description="Helical" evidence="4">
    <location>
        <begin position="171"/>
        <end position="189"/>
    </location>
</feature>
<feature type="transmembrane region" description="Helical" evidence="4">
    <location>
        <begin position="50"/>
        <end position="70"/>
    </location>
</feature>
<keyword evidence="2 4" id="KW-1133">Transmembrane helix</keyword>
<dbReference type="PANTHER" id="PTHR11360">
    <property type="entry name" value="MONOCARBOXYLATE TRANSPORTER"/>
    <property type="match status" value="1"/>
</dbReference>
<sequence length="411" mass="42927">MSNENLESKRWIIAGAAIVMQLCLGTVYAWSVFKKPLMTVHGWSEPSTQATMMILMAVIGISAAFGGMLVDKKGPKFVASIGGILFGVGTLIAGFADQVGSLPLLWLGFGVIAGLGNGFGYVTPIATLIRWFPDKRGLVTGLAVMGFGAGAFFMGKIAPGMILSMGMAKTFYIWGVIFLIAVTGAAQFYKNPPAGWLPKGYSPAASGGVSAADSFTFNQALKSPQWYMLWAMLFLNVSAGLGLISQLSPMAQDVIKKATPGITPEALAVAGGSIVAISAIFNGLGRLFWASISDLIGRKGVFMIMFATQAALYVYLPQVANVTLYTVAACYLLACYGGGFATMPAFAADSFGPANIGRIYGMMLTAWGCAGVAGPLVFSSPAIKPIALYVAAGLLIAGFVIALSYKKPSKA</sequence>
<evidence type="ECO:0000259" key="5">
    <source>
        <dbReference type="PROSITE" id="PS50850"/>
    </source>
</evidence>
<evidence type="ECO:0000256" key="3">
    <source>
        <dbReference type="ARBA" id="ARBA00023136"/>
    </source>
</evidence>
<dbReference type="EMBL" id="CP000252">
    <property type="protein sequence ID" value="ABC76960.1"/>
    <property type="molecule type" value="Genomic_DNA"/>
</dbReference>
<dbReference type="PROSITE" id="PS50850">
    <property type="entry name" value="MFS"/>
    <property type="match status" value="1"/>
</dbReference>
<dbReference type="Proteomes" id="UP000001933">
    <property type="component" value="Chromosome"/>
</dbReference>
<evidence type="ECO:0000313" key="7">
    <source>
        <dbReference type="Proteomes" id="UP000001933"/>
    </source>
</evidence>
<dbReference type="InterPro" id="IPR011701">
    <property type="entry name" value="MFS"/>
</dbReference>